<evidence type="ECO:0000313" key="1">
    <source>
        <dbReference type="EMBL" id="KAI5665473.1"/>
    </source>
</evidence>
<organism evidence="1 2">
    <name type="scientific">Catharanthus roseus</name>
    <name type="common">Madagascar periwinkle</name>
    <name type="synonym">Vinca rosea</name>
    <dbReference type="NCBI Taxonomy" id="4058"/>
    <lineage>
        <taxon>Eukaryota</taxon>
        <taxon>Viridiplantae</taxon>
        <taxon>Streptophyta</taxon>
        <taxon>Embryophyta</taxon>
        <taxon>Tracheophyta</taxon>
        <taxon>Spermatophyta</taxon>
        <taxon>Magnoliopsida</taxon>
        <taxon>eudicotyledons</taxon>
        <taxon>Gunneridae</taxon>
        <taxon>Pentapetalae</taxon>
        <taxon>asterids</taxon>
        <taxon>lamiids</taxon>
        <taxon>Gentianales</taxon>
        <taxon>Apocynaceae</taxon>
        <taxon>Rauvolfioideae</taxon>
        <taxon>Vinceae</taxon>
        <taxon>Catharanthinae</taxon>
        <taxon>Catharanthus</taxon>
    </lineage>
</organism>
<dbReference type="Proteomes" id="UP001060085">
    <property type="component" value="Linkage Group LG04"/>
</dbReference>
<sequence length="250" mass="28138">MTTYGTIPTSSGGSGGTNLEYISRAKQRIKEGLGTRRPWKEMFNFRSISIPRSFREAIGRVKTNLAYFSMNYAIIVLLILFLSLIGHPISLIVFVVMMAAWLFLYFLRDEPLVIFGRLISDRVVLIVLFVITIVVLLLTHATVNILVSLAVGVAVVLIHAALRKTDDLFLDEEASVYQRKRRECQVEIGFKGEMVYPFAPARGSLTIKSSITHEKSNPRNKEGMEKKKIPVGLGMKFCFLPFARQAHELA</sequence>
<comment type="caution">
    <text evidence="1">The sequence shown here is derived from an EMBL/GenBank/DDBJ whole genome shotgun (WGS) entry which is preliminary data.</text>
</comment>
<reference evidence="2" key="1">
    <citation type="journal article" date="2023" name="Nat. Plants">
        <title>Single-cell RNA sequencing provides a high-resolution roadmap for understanding the multicellular compartmentation of specialized metabolism.</title>
        <authorList>
            <person name="Sun S."/>
            <person name="Shen X."/>
            <person name="Li Y."/>
            <person name="Li Y."/>
            <person name="Wang S."/>
            <person name="Li R."/>
            <person name="Zhang H."/>
            <person name="Shen G."/>
            <person name="Guo B."/>
            <person name="Wei J."/>
            <person name="Xu J."/>
            <person name="St-Pierre B."/>
            <person name="Chen S."/>
            <person name="Sun C."/>
        </authorList>
    </citation>
    <scope>NUCLEOTIDE SEQUENCE [LARGE SCALE GENOMIC DNA]</scope>
</reference>
<keyword evidence="2" id="KW-1185">Reference proteome</keyword>
<evidence type="ECO:0000313" key="2">
    <source>
        <dbReference type="Proteomes" id="UP001060085"/>
    </source>
</evidence>
<proteinExistence type="predicted"/>
<name>A0ACC0AWY8_CATRO</name>
<accession>A0ACC0AWY8</accession>
<gene>
    <name evidence="1" type="ORF">M9H77_15326</name>
</gene>
<protein>
    <submittedName>
        <fullName evidence="1">Uncharacterized protein</fullName>
    </submittedName>
</protein>
<dbReference type="EMBL" id="CM044704">
    <property type="protein sequence ID" value="KAI5665473.1"/>
    <property type="molecule type" value="Genomic_DNA"/>
</dbReference>